<protein>
    <submittedName>
        <fullName evidence="1">TAF-domain-containing protein</fullName>
    </submittedName>
</protein>
<comment type="caution">
    <text evidence="1">The sequence shown here is derived from an EMBL/GenBank/DDBJ whole genome shotgun (WGS) entry which is preliminary data.</text>
</comment>
<sequence length="460" mass="49631">MSKPKASKPASSSGGLYKAESIKDVAESLGISTLPDNVASALASDVEYRIHQVVEEASRFMRHARRTTLTTTDIDQALRVLNIEPLYGHSPHNPPNFRRALPFSQLPTAGPVYFVEDEEIDFDRVLKEEKLSLPAGVRWTAHWLAVEGVQPLIPENPPAVPREDAHATPGAPSTLVPPTPPSPGKRQQQQAALVKQVLSRELQLYYTRLTASLLPPNTTDPTKRAAALASLRHDAGLQALLPYLVRWVGEGVVGALKDGSQSENDGRVLEVLLDVVAALLENTTLFVEPYLHQILPPVLSTLLHSTLPPSHSRHLRTSAASTLSHILTQHSTTYPSLSPRIMKTLLLALLSPDKSRGTRAGAIWGLVGIGKEAVRKGLVEAGGARVAGEDCMPGEDGGLGDAVVEALKVLQAPSDRPVPLDMRNEADALVVTRLRGVLGDFFAERLMGDAVWVRSILGDS</sequence>
<reference evidence="1" key="1">
    <citation type="submission" date="2021-03" db="EMBL/GenBank/DDBJ databases">
        <authorList>
            <consortium name="DOE Joint Genome Institute"/>
            <person name="Ahrendt S."/>
            <person name="Looney B.P."/>
            <person name="Miyauchi S."/>
            <person name="Morin E."/>
            <person name="Drula E."/>
            <person name="Courty P.E."/>
            <person name="Chicoki N."/>
            <person name="Fauchery L."/>
            <person name="Kohler A."/>
            <person name="Kuo A."/>
            <person name="Labutti K."/>
            <person name="Pangilinan J."/>
            <person name="Lipzen A."/>
            <person name="Riley R."/>
            <person name="Andreopoulos W."/>
            <person name="He G."/>
            <person name="Johnson J."/>
            <person name="Barry K.W."/>
            <person name="Grigoriev I.V."/>
            <person name="Nagy L."/>
            <person name="Hibbett D."/>
            <person name="Henrissat B."/>
            <person name="Matheny P.B."/>
            <person name="Labbe J."/>
            <person name="Martin F."/>
        </authorList>
    </citation>
    <scope>NUCLEOTIDE SEQUENCE</scope>
    <source>
        <strain evidence="1">HHB10654</strain>
    </source>
</reference>
<proteinExistence type="predicted"/>
<gene>
    <name evidence="1" type="ORF">BV25DRAFT_1828842</name>
</gene>
<evidence type="ECO:0000313" key="1">
    <source>
        <dbReference type="EMBL" id="KAI0059585.1"/>
    </source>
</evidence>
<dbReference type="Proteomes" id="UP000814140">
    <property type="component" value="Unassembled WGS sequence"/>
</dbReference>
<reference evidence="1" key="2">
    <citation type="journal article" date="2022" name="New Phytol.">
        <title>Evolutionary transition to the ectomycorrhizal habit in the genomes of a hyperdiverse lineage of mushroom-forming fungi.</title>
        <authorList>
            <person name="Looney B."/>
            <person name="Miyauchi S."/>
            <person name="Morin E."/>
            <person name="Drula E."/>
            <person name="Courty P.E."/>
            <person name="Kohler A."/>
            <person name="Kuo A."/>
            <person name="LaButti K."/>
            <person name="Pangilinan J."/>
            <person name="Lipzen A."/>
            <person name="Riley R."/>
            <person name="Andreopoulos W."/>
            <person name="He G."/>
            <person name="Johnson J."/>
            <person name="Nolan M."/>
            <person name="Tritt A."/>
            <person name="Barry K.W."/>
            <person name="Grigoriev I.V."/>
            <person name="Nagy L.G."/>
            <person name="Hibbett D."/>
            <person name="Henrissat B."/>
            <person name="Matheny P.B."/>
            <person name="Labbe J."/>
            <person name="Martin F.M."/>
        </authorList>
    </citation>
    <scope>NUCLEOTIDE SEQUENCE</scope>
    <source>
        <strain evidence="1">HHB10654</strain>
    </source>
</reference>
<accession>A0ACB8ST14</accession>
<evidence type="ECO:0000313" key="2">
    <source>
        <dbReference type="Proteomes" id="UP000814140"/>
    </source>
</evidence>
<name>A0ACB8ST14_9AGAM</name>
<keyword evidence="2" id="KW-1185">Reference proteome</keyword>
<dbReference type="EMBL" id="MU277225">
    <property type="protein sequence ID" value="KAI0059585.1"/>
    <property type="molecule type" value="Genomic_DNA"/>
</dbReference>
<organism evidence="1 2">
    <name type="scientific">Artomyces pyxidatus</name>
    <dbReference type="NCBI Taxonomy" id="48021"/>
    <lineage>
        <taxon>Eukaryota</taxon>
        <taxon>Fungi</taxon>
        <taxon>Dikarya</taxon>
        <taxon>Basidiomycota</taxon>
        <taxon>Agaricomycotina</taxon>
        <taxon>Agaricomycetes</taxon>
        <taxon>Russulales</taxon>
        <taxon>Auriscalpiaceae</taxon>
        <taxon>Artomyces</taxon>
    </lineage>
</organism>